<dbReference type="RefSeq" id="WP_057905191.1">
    <property type="nucleotide sequence ID" value="NZ_AZDA01000093.1"/>
</dbReference>
<evidence type="ECO:0008006" key="4">
    <source>
        <dbReference type="Google" id="ProtNLM"/>
    </source>
</evidence>
<feature type="transmembrane region" description="Helical" evidence="1">
    <location>
        <begin position="6"/>
        <end position="29"/>
    </location>
</feature>
<protein>
    <recommendedName>
        <fullName evidence="4">Branched-chain amino acid transport protein</fullName>
    </recommendedName>
</protein>
<dbReference type="EMBL" id="AZDA01000093">
    <property type="protein sequence ID" value="KRK34211.1"/>
    <property type="molecule type" value="Genomic_DNA"/>
</dbReference>
<dbReference type="InterPro" id="IPR008407">
    <property type="entry name" value="Brnchd-chn_aa_trnsp_AzlD"/>
</dbReference>
<dbReference type="STRING" id="1423726.FC07_GL000776"/>
<dbReference type="Proteomes" id="UP000051461">
    <property type="component" value="Unassembled WGS sequence"/>
</dbReference>
<evidence type="ECO:0000313" key="2">
    <source>
        <dbReference type="EMBL" id="KRK34211.1"/>
    </source>
</evidence>
<dbReference type="AlphaFoldDB" id="A0A0R1GP64"/>
<dbReference type="Pfam" id="PF05437">
    <property type="entry name" value="AzlD"/>
    <property type="match status" value="1"/>
</dbReference>
<dbReference type="OrthoDB" id="7870017at2"/>
<gene>
    <name evidence="2" type="ORF">FC07_GL000776</name>
</gene>
<organism evidence="2 3">
    <name type="scientific">Loigolactobacillus bifermentans DSM 20003</name>
    <dbReference type="NCBI Taxonomy" id="1423726"/>
    <lineage>
        <taxon>Bacteria</taxon>
        <taxon>Bacillati</taxon>
        <taxon>Bacillota</taxon>
        <taxon>Bacilli</taxon>
        <taxon>Lactobacillales</taxon>
        <taxon>Lactobacillaceae</taxon>
        <taxon>Loigolactobacillus</taxon>
    </lineage>
</organism>
<name>A0A0R1GP64_9LACO</name>
<feature type="transmembrane region" description="Helical" evidence="1">
    <location>
        <begin position="41"/>
        <end position="62"/>
    </location>
</feature>
<evidence type="ECO:0000256" key="1">
    <source>
        <dbReference type="SAM" id="Phobius"/>
    </source>
</evidence>
<keyword evidence="3" id="KW-1185">Reference proteome</keyword>
<keyword evidence="1" id="KW-0472">Membrane</keyword>
<accession>A0A0R1GP64</accession>
<proteinExistence type="predicted"/>
<evidence type="ECO:0000313" key="3">
    <source>
        <dbReference type="Proteomes" id="UP000051461"/>
    </source>
</evidence>
<sequence>MSTTKDYIILIILAALVAFTPRVIPLLYFSKRQIPKWFDEWMKYIPAALFTALIAKDVFITSKSTYNFDNQPEIISTIIVFFVAAKTKSMGVTVVAGLISILTLAYLF</sequence>
<dbReference type="PATRIC" id="fig|1423726.3.peg.798"/>
<reference evidence="2 3" key="1">
    <citation type="journal article" date="2015" name="Genome Announc.">
        <title>Expanding the biotechnology potential of lactobacilli through comparative genomics of 213 strains and associated genera.</title>
        <authorList>
            <person name="Sun Z."/>
            <person name="Harris H.M."/>
            <person name="McCann A."/>
            <person name="Guo C."/>
            <person name="Argimon S."/>
            <person name="Zhang W."/>
            <person name="Yang X."/>
            <person name="Jeffery I.B."/>
            <person name="Cooney J.C."/>
            <person name="Kagawa T.F."/>
            <person name="Liu W."/>
            <person name="Song Y."/>
            <person name="Salvetti E."/>
            <person name="Wrobel A."/>
            <person name="Rasinkangas P."/>
            <person name="Parkhill J."/>
            <person name="Rea M.C."/>
            <person name="O'Sullivan O."/>
            <person name="Ritari J."/>
            <person name="Douillard F.P."/>
            <person name="Paul Ross R."/>
            <person name="Yang R."/>
            <person name="Briner A.E."/>
            <person name="Felis G.E."/>
            <person name="de Vos W.M."/>
            <person name="Barrangou R."/>
            <person name="Klaenhammer T.R."/>
            <person name="Caufield P.W."/>
            <person name="Cui Y."/>
            <person name="Zhang H."/>
            <person name="O'Toole P.W."/>
        </authorList>
    </citation>
    <scope>NUCLEOTIDE SEQUENCE [LARGE SCALE GENOMIC DNA]</scope>
    <source>
        <strain evidence="2 3">DSM 20003</strain>
    </source>
</reference>
<feature type="transmembrane region" description="Helical" evidence="1">
    <location>
        <begin position="74"/>
        <end position="107"/>
    </location>
</feature>
<keyword evidence="1" id="KW-1133">Transmembrane helix</keyword>
<comment type="caution">
    <text evidence="2">The sequence shown here is derived from an EMBL/GenBank/DDBJ whole genome shotgun (WGS) entry which is preliminary data.</text>
</comment>
<keyword evidence="1" id="KW-0812">Transmembrane</keyword>